<gene>
    <name evidence="1" type="ORF">PAXRUDRAFT_833209</name>
</gene>
<dbReference type="EMBL" id="KN825894">
    <property type="protein sequence ID" value="KIK80955.1"/>
    <property type="molecule type" value="Genomic_DNA"/>
</dbReference>
<dbReference type="Proteomes" id="UP000054538">
    <property type="component" value="Unassembled WGS sequence"/>
</dbReference>
<evidence type="ECO:0000313" key="2">
    <source>
        <dbReference type="Proteomes" id="UP000054538"/>
    </source>
</evidence>
<reference evidence="1 2" key="1">
    <citation type="submission" date="2014-04" db="EMBL/GenBank/DDBJ databases">
        <authorList>
            <consortium name="DOE Joint Genome Institute"/>
            <person name="Kuo A."/>
            <person name="Kohler A."/>
            <person name="Jargeat P."/>
            <person name="Nagy L.G."/>
            <person name="Floudas D."/>
            <person name="Copeland A."/>
            <person name="Barry K.W."/>
            <person name="Cichocki N."/>
            <person name="Veneault-Fourrey C."/>
            <person name="LaButti K."/>
            <person name="Lindquist E.A."/>
            <person name="Lipzen A."/>
            <person name="Lundell T."/>
            <person name="Morin E."/>
            <person name="Murat C."/>
            <person name="Sun H."/>
            <person name="Tunlid A."/>
            <person name="Henrissat B."/>
            <person name="Grigoriev I.V."/>
            <person name="Hibbett D.S."/>
            <person name="Martin F."/>
            <person name="Nordberg H.P."/>
            <person name="Cantor M.N."/>
            <person name="Hua S.X."/>
        </authorList>
    </citation>
    <scope>NUCLEOTIDE SEQUENCE [LARGE SCALE GENOMIC DNA]</scope>
    <source>
        <strain evidence="1 2">Ve08.2h10</strain>
    </source>
</reference>
<keyword evidence="2" id="KW-1185">Reference proteome</keyword>
<accession>A0A0D0DPN9</accession>
<protein>
    <submittedName>
        <fullName evidence="1">Uncharacterized protein</fullName>
    </submittedName>
</protein>
<dbReference type="InParanoid" id="A0A0D0DPN9"/>
<sequence>MVDPSLKEVPNYTNPEFDVIREGLRRGYHENDQQAIEHLVAAWQANRETSISLPS</sequence>
<organism evidence="1 2">
    <name type="scientific">Paxillus rubicundulus Ve08.2h10</name>
    <dbReference type="NCBI Taxonomy" id="930991"/>
    <lineage>
        <taxon>Eukaryota</taxon>
        <taxon>Fungi</taxon>
        <taxon>Dikarya</taxon>
        <taxon>Basidiomycota</taxon>
        <taxon>Agaricomycotina</taxon>
        <taxon>Agaricomycetes</taxon>
        <taxon>Agaricomycetidae</taxon>
        <taxon>Boletales</taxon>
        <taxon>Paxilineae</taxon>
        <taxon>Paxillaceae</taxon>
        <taxon>Paxillus</taxon>
    </lineage>
</organism>
<dbReference type="AlphaFoldDB" id="A0A0D0DPN9"/>
<proteinExistence type="predicted"/>
<name>A0A0D0DPN9_9AGAM</name>
<dbReference type="OrthoDB" id="2701072at2759"/>
<evidence type="ECO:0000313" key="1">
    <source>
        <dbReference type="EMBL" id="KIK80955.1"/>
    </source>
</evidence>
<reference evidence="2" key="2">
    <citation type="submission" date="2015-01" db="EMBL/GenBank/DDBJ databases">
        <title>Evolutionary Origins and Diversification of the Mycorrhizal Mutualists.</title>
        <authorList>
            <consortium name="DOE Joint Genome Institute"/>
            <consortium name="Mycorrhizal Genomics Consortium"/>
            <person name="Kohler A."/>
            <person name="Kuo A."/>
            <person name="Nagy L.G."/>
            <person name="Floudas D."/>
            <person name="Copeland A."/>
            <person name="Barry K.W."/>
            <person name="Cichocki N."/>
            <person name="Veneault-Fourrey C."/>
            <person name="LaButti K."/>
            <person name="Lindquist E.A."/>
            <person name="Lipzen A."/>
            <person name="Lundell T."/>
            <person name="Morin E."/>
            <person name="Murat C."/>
            <person name="Riley R."/>
            <person name="Ohm R."/>
            <person name="Sun H."/>
            <person name="Tunlid A."/>
            <person name="Henrissat B."/>
            <person name="Grigoriev I.V."/>
            <person name="Hibbett D.S."/>
            <person name="Martin F."/>
        </authorList>
    </citation>
    <scope>NUCLEOTIDE SEQUENCE [LARGE SCALE GENOMIC DNA]</scope>
    <source>
        <strain evidence="2">Ve08.2h10</strain>
    </source>
</reference>
<dbReference type="HOGENOM" id="CLU_3033067_0_0_1"/>